<accession>A0A285X6L7</accession>
<evidence type="ECO:0000256" key="1">
    <source>
        <dbReference type="SAM" id="Phobius"/>
    </source>
</evidence>
<proteinExistence type="predicted"/>
<keyword evidence="4" id="KW-1185">Reference proteome</keyword>
<keyword evidence="1" id="KW-1133">Transmembrane helix</keyword>
<sequence length="257" mass="29290">MLRFFVNIERPYAAAEKSILVALIFIMKNKLILILLLVISGCKSKEPENITVLEEDPVRFLALGDSYTIGESVPVPMRWPMQLAERLREEGIEIEEPRIIARTGWTTGELLEAMETQLNNEKFDLVSVLIGVNNQYRGLSPEDYEQDLHEIFRRAIQFSQNGAAGVFAVSIPDYGVTPFGADNEEKIGMELDEFNRIFQKVAAEYEIDFYNITPISRRAKEDASLIATDDLHPSGKMYTLWVDLILNEVLQKIETDK</sequence>
<keyword evidence="1" id="KW-0472">Membrane</keyword>
<dbReference type="GO" id="GO:0016788">
    <property type="term" value="F:hydrolase activity, acting on ester bonds"/>
    <property type="evidence" value="ECO:0007669"/>
    <property type="project" value="UniProtKB-ARBA"/>
</dbReference>
<dbReference type="Gene3D" id="3.40.50.1110">
    <property type="entry name" value="SGNH hydrolase"/>
    <property type="match status" value="1"/>
</dbReference>
<evidence type="ECO:0000313" key="4">
    <source>
        <dbReference type="Proteomes" id="UP000219193"/>
    </source>
</evidence>
<feature type="domain" description="SGNH hydrolase-type esterase" evidence="2">
    <location>
        <begin position="62"/>
        <end position="239"/>
    </location>
</feature>
<dbReference type="Proteomes" id="UP000219193">
    <property type="component" value="Unassembled WGS sequence"/>
</dbReference>
<dbReference type="InterPro" id="IPR036514">
    <property type="entry name" value="SGNH_hydro_sf"/>
</dbReference>
<dbReference type="AlphaFoldDB" id="A0A285X6L7"/>
<keyword evidence="1" id="KW-0812">Transmembrane</keyword>
<reference evidence="4" key="1">
    <citation type="submission" date="2017-09" db="EMBL/GenBank/DDBJ databases">
        <authorList>
            <person name="Varghese N."/>
            <person name="Submissions S."/>
        </authorList>
    </citation>
    <scope>NUCLEOTIDE SEQUENCE [LARGE SCALE GENOMIC DNA]</scope>
    <source>
        <strain evidence="4">CGMCC 1.12641</strain>
    </source>
</reference>
<dbReference type="SUPFAM" id="SSF52266">
    <property type="entry name" value="SGNH hydrolase"/>
    <property type="match status" value="1"/>
</dbReference>
<evidence type="ECO:0000259" key="2">
    <source>
        <dbReference type="Pfam" id="PF13472"/>
    </source>
</evidence>
<name>A0A285X6L7_9FLAO</name>
<evidence type="ECO:0000313" key="3">
    <source>
        <dbReference type="EMBL" id="SOC80970.1"/>
    </source>
</evidence>
<gene>
    <name evidence="3" type="ORF">SAMN06296241_2535</name>
</gene>
<dbReference type="InterPro" id="IPR013830">
    <property type="entry name" value="SGNH_hydro"/>
</dbReference>
<dbReference type="CDD" id="cd01832">
    <property type="entry name" value="SGNH_hydrolase_like_1"/>
    <property type="match status" value="1"/>
</dbReference>
<dbReference type="EMBL" id="OCMF01000003">
    <property type="protein sequence ID" value="SOC80970.1"/>
    <property type="molecule type" value="Genomic_DNA"/>
</dbReference>
<feature type="transmembrane region" description="Helical" evidence="1">
    <location>
        <begin position="20"/>
        <end position="39"/>
    </location>
</feature>
<organism evidence="3 4">
    <name type="scientific">Salinimicrobium sediminis</name>
    <dbReference type="NCBI Taxonomy" id="1343891"/>
    <lineage>
        <taxon>Bacteria</taxon>
        <taxon>Pseudomonadati</taxon>
        <taxon>Bacteroidota</taxon>
        <taxon>Flavobacteriia</taxon>
        <taxon>Flavobacteriales</taxon>
        <taxon>Flavobacteriaceae</taxon>
        <taxon>Salinimicrobium</taxon>
    </lineage>
</organism>
<protein>
    <submittedName>
        <fullName evidence="3">Lysophospholipase L1</fullName>
    </submittedName>
</protein>
<dbReference type="Pfam" id="PF13472">
    <property type="entry name" value="Lipase_GDSL_2"/>
    <property type="match status" value="1"/>
</dbReference>